<dbReference type="OrthoDB" id="3404294at2"/>
<evidence type="ECO:0000256" key="1">
    <source>
        <dbReference type="ARBA" id="ARBA00022801"/>
    </source>
</evidence>
<dbReference type="KEGG" id="tcu:Tcur_3604"/>
<dbReference type="STRING" id="471852.Tcur_3604"/>
<keyword evidence="1 3" id="KW-0378">Hydrolase</keyword>
<dbReference type="InterPro" id="IPR015797">
    <property type="entry name" value="NUDIX_hydrolase-like_dom_sf"/>
</dbReference>
<dbReference type="RefSeq" id="WP_012853922.1">
    <property type="nucleotide sequence ID" value="NC_013510.1"/>
</dbReference>
<dbReference type="Gene3D" id="3.90.79.10">
    <property type="entry name" value="Nucleoside Triphosphate Pyrophosphohydrolase"/>
    <property type="match status" value="1"/>
</dbReference>
<dbReference type="Proteomes" id="UP000001918">
    <property type="component" value="Chromosome"/>
</dbReference>
<feature type="domain" description="Nudix hydrolase" evidence="2">
    <location>
        <begin position="18"/>
        <end position="148"/>
    </location>
</feature>
<dbReference type="eggNOG" id="COG0494">
    <property type="taxonomic scope" value="Bacteria"/>
</dbReference>
<dbReference type="InterPro" id="IPR000086">
    <property type="entry name" value="NUDIX_hydrolase_dom"/>
</dbReference>
<organism evidence="3 4">
    <name type="scientific">Thermomonospora curvata (strain ATCC 19995 / DSM 43183 / JCM 3096 / KCTC 9072 / NBRC 15933 / NCIMB 10081 / Henssen B9)</name>
    <dbReference type="NCBI Taxonomy" id="471852"/>
    <lineage>
        <taxon>Bacteria</taxon>
        <taxon>Bacillati</taxon>
        <taxon>Actinomycetota</taxon>
        <taxon>Actinomycetes</taxon>
        <taxon>Streptosporangiales</taxon>
        <taxon>Thermomonosporaceae</taxon>
        <taxon>Thermomonospora</taxon>
    </lineage>
</organism>
<proteinExistence type="predicted"/>
<keyword evidence="4" id="KW-1185">Reference proteome</keyword>
<dbReference type="SUPFAM" id="SSF55811">
    <property type="entry name" value="Nudix"/>
    <property type="match status" value="1"/>
</dbReference>
<dbReference type="EMBL" id="CP001738">
    <property type="protein sequence ID" value="ACY99138.1"/>
    <property type="molecule type" value="Genomic_DNA"/>
</dbReference>
<evidence type="ECO:0000313" key="3">
    <source>
        <dbReference type="EMBL" id="ACY99138.1"/>
    </source>
</evidence>
<dbReference type="GO" id="GO:0016787">
    <property type="term" value="F:hydrolase activity"/>
    <property type="evidence" value="ECO:0007669"/>
    <property type="project" value="UniProtKB-KW"/>
</dbReference>
<dbReference type="AlphaFoldDB" id="D1ABW5"/>
<evidence type="ECO:0000313" key="4">
    <source>
        <dbReference type="Proteomes" id="UP000001918"/>
    </source>
</evidence>
<dbReference type="InterPro" id="IPR020084">
    <property type="entry name" value="NUDIX_hydrolase_CS"/>
</dbReference>
<protein>
    <submittedName>
        <fullName evidence="3">NUDIX hydrolase</fullName>
    </submittedName>
</protein>
<name>D1ABW5_THECD</name>
<dbReference type="CDD" id="cd18877">
    <property type="entry name" value="NUDIX_Hydrolase"/>
    <property type="match status" value="1"/>
</dbReference>
<sequence length="292" mass="31011">MADGDGWARCARGHQHWGRHGAAGMLIFHHHPERGPHVLLQQRSWWCNGALTWCLFGGGRKAGEDAISAALRETAEECTLDTGTLRLHGTSADDHGGWSYTAVIASADRMPPVHPASAETRRAMWVPLEKVSALRLFEPFALSWPRLATMMSRLVLVVDAANVVGSRADGWWHDRAGATARLRDELAVLAATGVSGLPDGVLGHDTSFPEIVLVVEGAARVVADTQVPGVRVVAAPGSGDDAIVDIVTAPAPDATYLVITADRALRDRVTAAGAHCTGPTWLLSKLPRTAAG</sequence>
<dbReference type="PROSITE" id="PS51462">
    <property type="entry name" value="NUDIX"/>
    <property type="match status" value="1"/>
</dbReference>
<dbReference type="Pfam" id="PF00293">
    <property type="entry name" value="NUDIX"/>
    <property type="match status" value="1"/>
</dbReference>
<reference evidence="3 4" key="1">
    <citation type="journal article" date="2011" name="Stand. Genomic Sci.">
        <title>Complete genome sequence of Thermomonospora curvata type strain (B9).</title>
        <authorList>
            <person name="Chertkov O."/>
            <person name="Sikorski J."/>
            <person name="Nolan M."/>
            <person name="Lapidus A."/>
            <person name="Lucas S."/>
            <person name="Del Rio T.G."/>
            <person name="Tice H."/>
            <person name="Cheng J.F."/>
            <person name="Goodwin L."/>
            <person name="Pitluck S."/>
            <person name="Liolios K."/>
            <person name="Ivanova N."/>
            <person name="Mavromatis K."/>
            <person name="Mikhailova N."/>
            <person name="Ovchinnikova G."/>
            <person name="Pati A."/>
            <person name="Chen A."/>
            <person name="Palaniappan K."/>
            <person name="Djao O.D."/>
            <person name="Land M."/>
            <person name="Hauser L."/>
            <person name="Chang Y.J."/>
            <person name="Jeffries C.D."/>
            <person name="Brettin T."/>
            <person name="Han C."/>
            <person name="Detter J.C."/>
            <person name="Rohde M."/>
            <person name="Goker M."/>
            <person name="Woyke T."/>
            <person name="Bristow J."/>
            <person name="Eisen J.A."/>
            <person name="Markowitz V."/>
            <person name="Hugenholtz P."/>
            <person name="Klenk H.P."/>
            <person name="Kyrpides N.C."/>
        </authorList>
    </citation>
    <scope>NUCLEOTIDE SEQUENCE [LARGE SCALE GENOMIC DNA]</scope>
    <source>
        <strain evidence="4">ATCC 19995 / DSM 43183 / JCM 3096 / KCTC 9072 / NBRC 15933 / NCIMB 10081 / Henssen B9</strain>
    </source>
</reference>
<gene>
    <name evidence="3" type="ordered locus">Tcur_3604</name>
</gene>
<dbReference type="HOGENOM" id="CLU_083334_0_0_11"/>
<dbReference type="PROSITE" id="PS00893">
    <property type="entry name" value="NUDIX_BOX"/>
    <property type="match status" value="1"/>
</dbReference>
<accession>D1ABW5</accession>
<evidence type="ECO:0000259" key="2">
    <source>
        <dbReference type="PROSITE" id="PS51462"/>
    </source>
</evidence>